<keyword evidence="1 4" id="KW-0378">Hydrolase</keyword>
<dbReference type="Pfam" id="PF00144">
    <property type="entry name" value="Beta-lactamase"/>
    <property type="match status" value="1"/>
</dbReference>
<evidence type="ECO:0000313" key="4">
    <source>
        <dbReference type="EMBL" id="RFB04953.1"/>
    </source>
</evidence>
<dbReference type="InterPro" id="IPR012338">
    <property type="entry name" value="Beta-lactam/transpept-like"/>
</dbReference>
<keyword evidence="2" id="KW-0732">Signal</keyword>
<evidence type="ECO:0000256" key="1">
    <source>
        <dbReference type="ARBA" id="ARBA00022801"/>
    </source>
</evidence>
<dbReference type="PANTHER" id="PTHR43283">
    <property type="entry name" value="BETA-LACTAMASE-RELATED"/>
    <property type="match status" value="1"/>
</dbReference>
<sequence length="390" mass="43335">MPMLRLVCALILLVGPAAAQDYVPGPHPDWEHRDPAEMGLDPVKLQAAIDFAVAHETRHPPELAAVADVRDLRITVPLTWAREAFSSPIGPLEPRAAPNGIILKDGYIVAQWGEVDEVDMTFSISKTFLCHTAGLAFDRGFLDPDKPVIEKVTPTEDFALPHNAPITWDMMLRQTSGWIGTLWGKPWWADRPGETASSDLIEGPPEPGRYYEYNDVRVNALALALTHLWEQSLPEVLEEGVMSPIGASDSWHWEGYDNSWTDVYGNRLKVVSGGGHWGGGMFINAYDLARLGLLGLREGQWGEEVILSTEWIARARTPTGPESGYGYMNWFLNTDQKRFPAAREDAVSYLGAGANMVYIDYEHDLVAVVRWIDSKQLAAFVELLLEAAEE</sequence>
<dbReference type="InterPro" id="IPR001466">
    <property type="entry name" value="Beta-lactam-related"/>
</dbReference>
<gene>
    <name evidence="4" type="ORF">DX908_06420</name>
</gene>
<keyword evidence="5" id="KW-1185">Reference proteome</keyword>
<dbReference type="PANTHER" id="PTHR43283:SF11">
    <property type="entry name" value="BETA-LACTAMASE-RELATED DOMAIN-CONTAINING PROTEIN"/>
    <property type="match status" value="1"/>
</dbReference>
<dbReference type="AlphaFoldDB" id="A0A371RHN0"/>
<evidence type="ECO:0000256" key="2">
    <source>
        <dbReference type="SAM" id="SignalP"/>
    </source>
</evidence>
<dbReference type="GO" id="GO:0016787">
    <property type="term" value="F:hydrolase activity"/>
    <property type="evidence" value="ECO:0007669"/>
    <property type="project" value="UniProtKB-KW"/>
</dbReference>
<name>A0A371RHN0_9PROT</name>
<dbReference type="SUPFAM" id="SSF56601">
    <property type="entry name" value="beta-lactamase/transpeptidase-like"/>
    <property type="match status" value="1"/>
</dbReference>
<dbReference type="InParanoid" id="A0A371RHN0"/>
<evidence type="ECO:0000313" key="5">
    <source>
        <dbReference type="Proteomes" id="UP000264589"/>
    </source>
</evidence>
<organism evidence="4 5">
    <name type="scientific">Parvularcula marina</name>
    <dbReference type="NCBI Taxonomy" id="2292771"/>
    <lineage>
        <taxon>Bacteria</taxon>
        <taxon>Pseudomonadati</taxon>
        <taxon>Pseudomonadota</taxon>
        <taxon>Alphaproteobacteria</taxon>
        <taxon>Parvularculales</taxon>
        <taxon>Parvularculaceae</taxon>
        <taxon>Parvularcula</taxon>
    </lineage>
</organism>
<proteinExistence type="predicted"/>
<feature type="signal peptide" evidence="2">
    <location>
        <begin position="1"/>
        <end position="19"/>
    </location>
</feature>
<comment type="caution">
    <text evidence="4">The sequence shown here is derived from an EMBL/GenBank/DDBJ whole genome shotgun (WGS) entry which is preliminary data.</text>
</comment>
<protein>
    <submittedName>
        <fullName evidence="4">Class C beta-lactamase-related serine hydrolase</fullName>
    </submittedName>
</protein>
<feature type="domain" description="Beta-lactamase-related" evidence="3">
    <location>
        <begin position="116"/>
        <end position="369"/>
    </location>
</feature>
<dbReference type="Gene3D" id="3.40.710.10">
    <property type="entry name" value="DD-peptidase/beta-lactamase superfamily"/>
    <property type="match status" value="1"/>
</dbReference>
<dbReference type="Proteomes" id="UP000264589">
    <property type="component" value="Unassembled WGS sequence"/>
</dbReference>
<reference evidence="4 5" key="1">
    <citation type="submission" date="2018-08" db="EMBL/GenBank/DDBJ databases">
        <title>Parvularcula sp. SM1705, isolated from surface water of the South Sea China.</title>
        <authorList>
            <person name="Sun L."/>
        </authorList>
    </citation>
    <scope>NUCLEOTIDE SEQUENCE [LARGE SCALE GENOMIC DNA]</scope>
    <source>
        <strain evidence="4 5">SM1705</strain>
    </source>
</reference>
<feature type="chain" id="PRO_5016786491" evidence="2">
    <location>
        <begin position="20"/>
        <end position="390"/>
    </location>
</feature>
<dbReference type="EMBL" id="QUQO01000001">
    <property type="protein sequence ID" value="RFB04953.1"/>
    <property type="molecule type" value="Genomic_DNA"/>
</dbReference>
<dbReference type="OrthoDB" id="9814204at2"/>
<accession>A0A371RHN0</accession>
<evidence type="ECO:0000259" key="3">
    <source>
        <dbReference type="Pfam" id="PF00144"/>
    </source>
</evidence>
<dbReference type="InterPro" id="IPR050789">
    <property type="entry name" value="Diverse_Enzym_Activities"/>
</dbReference>